<dbReference type="Proteomes" id="UP000008064">
    <property type="component" value="Unassembled WGS sequence"/>
</dbReference>
<dbReference type="HOGENOM" id="CLU_3015645_0_0_1"/>
<proteinExistence type="predicted"/>
<organism evidence="2">
    <name type="scientific">Serpula lacrymans var. lacrymans (strain S7.9)</name>
    <name type="common">Dry rot fungus</name>
    <dbReference type="NCBI Taxonomy" id="578457"/>
    <lineage>
        <taxon>Eukaryota</taxon>
        <taxon>Fungi</taxon>
        <taxon>Dikarya</taxon>
        <taxon>Basidiomycota</taxon>
        <taxon>Agaricomycotina</taxon>
        <taxon>Agaricomycetes</taxon>
        <taxon>Agaricomycetidae</taxon>
        <taxon>Boletales</taxon>
        <taxon>Coniophorineae</taxon>
        <taxon>Serpulaceae</taxon>
        <taxon>Serpula</taxon>
    </lineage>
</organism>
<evidence type="ECO:0000313" key="1">
    <source>
        <dbReference type="EMBL" id="EGO24369.1"/>
    </source>
</evidence>
<dbReference type="KEGG" id="sla:SERLADRAFT_369608"/>
<dbReference type="AlphaFoldDB" id="F8NWG5"/>
<dbReference type="GeneID" id="18810311"/>
<accession>F8NWG5</accession>
<dbReference type="RefSeq" id="XP_007318388.1">
    <property type="nucleotide sequence ID" value="XM_007318326.1"/>
</dbReference>
<evidence type="ECO:0000313" key="2">
    <source>
        <dbReference type="Proteomes" id="UP000008064"/>
    </source>
</evidence>
<protein>
    <submittedName>
        <fullName evidence="1">Uncharacterized protein</fullName>
    </submittedName>
</protein>
<name>F8NWG5_SERL9</name>
<reference evidence="2" key="1">
    <citation type="journal article" date="2011" name="Science">
        <title>The plant cell wall-decomposing machinery underlies the functional diversity of forest fungi.</title>
        <authorList>
            <person name="Eastwood D.C."/>
            <person name="Floudas D."/>
            <person name="Binder M."/>
            <person name="Majcherczyk A."/>
            <person name="Schneider P."/>
            <person name="Aerts A."/>
            <person name="Asiegbu F.O."/>
            <person name="Baker S.E."/>
            <person name="Barry K."/>
            <person name="Bendiksby M."/>
            <person name="Blumentritt M."/>
            <person name="Coutinho P.M."/>
            <person name="Cullen D."/>
            <person name="de Vries R.P."/>
            <person name="Gathman A."/>
            <person name="Goodell B."/>
            <person name="Henrissat B."/>
            <person name="Ihrmark K."/>
            <person name="Kauserud H."/>
            <person name="Kohler A."/>
            <person name="LaButti K."/>
            <person name="Lapidus A."/>
            <person name="Lavin J.L."/>
            <person name="Lee Y.-H."/>
            <person name="Lindquist E."/>
            <person name="Lilly W."/>
            <person name="Lucas S."/>
            <person name="Morin E."/>
            <person name="Murat C."/>
            <person name="Oguiza J.A."/>
            <person name="Park J."/>
            <person name="Pisabarro A.G."/>
            <person name="Riley R."/>
            <person name="Rosling A."/>
            <person name="Salamov A."/>
            <person name="Schmidt O."/>
            <person name="Schmutz J."/>
            <person name="Skrede I."/>
            <person name="Stenlid J."/>
            <person name="Wiebenga A."/>
            <person name="Xie X."/>
            <person name="Kuees U."/>
            <person name="Hibbett D.S."/>
            <person name="Hoffmeister D."/>
            <person name="Hoegberg N."/>
            <person name="Martin F."/>
            <person name="Grigoriev I.V."/>
            <person name="Watkinson S.C."/>
        </authorList>
    </citation>
    <scope>NUCLEOTIDE SEQUENCE [LARGE SCALE GENOMIC DNA]</scope>
    <source>
        <strain evidence="2">S7.9</strain>
    </source>
</reference>
<sequence length="56" mass="6110">MASNKVNLRSLHWAATAKASAVAQKIPTKQLAALRNYSRMGFGSLHSLCSSLFIVY</sequence>
<gene>
    <name evidence="1" type="ORF">SERLADRAFT_369608</name>
</gene>
<dbReference type="EMBL" id="GL945434">
    <property type="protein sequence ID" value="EGO24369.1"/>
    <property type="molecule type" value="Genomic_DNA"/>
</dbReference>